<dbReference type="AlphaFoldDB" id="A0A7Z2NWM7"/>
<name>A0A7Z2NWM7_9SPHN</name>
<proteinExistence type="predicted"/>
<reference evidence="2 3" key="1">
    <citation type="submission" date="2020-01" db="EMBL/GenBank/DDBJ databases">
        <title>Sphingomonas sp. C33 whole genome sequece.</title>
        <authorList>
            <person name="Park C."/>
        </authorList>
    </citation>
    <scope>NUCLEOTIDE SEQUENCE [LARGE SCALE GENOMIC DNA]</scope>
    <source>
        <strain evidence="2 3">C33</strain>
    </source>
</reference>
<keyword evidence="3" id="KW-1185">Reference proteome</keyword>
<feature type="region of interest" description="Disordered" evidence="1">
    <location>
        <begin position="37"/>
        <end position="62"/>
    </location>
</feature>
<dbReference type="Proteomes" id="UP000464468">
    <property type="component" value="Chromosome"/>
</dbReference>
<organism evidence="2 3">
    <name type="scientific">Sphingomonas changnyeongensis</name>
    <dbReference type="NCBI Taxonomy" id="2698679"/>
    <lineage>
        <taxon>Bacteria</taxon>
        <taxon>Pseudomonadati</taxon>
        <taxon>Pseudomonadota</taxon>
        <taxon>Alphaproteobacteria</taxon>
        <taxon>Sphingomonadales</taxon>
        <taxon>Sphingomonadaceae</taxon>
        <taxon>Sphingomonas</taxon>
    </lineage>
</organism>
<dbReference type="EMBL" id="CP047895">
    <property type="protein sequence ID" value="QHL90700.1"/>
    <property type="molecule type" value="Genomic_DNA"/>
</dbReference>
<evidence type="ECO:0000313" key="2">
    <source>
        <dbReference type="EMBL" id="QHL90700.1"/>
    </source>
</evidence>
<accession>A0A7Z2NWM7</accession>
<protein>
    <submittedName>
        <fullName evidence="2">Uncharacterized protein</fullName>
    </submittedName>
</protein>
<gene>
    <name evidence="2" type="ORF">GVO57_07445</name>
</gene>
<evidence type="ECO:0000256" key="1">
    <source>
        <dbReference type="SAM" id="MobiDB-lite"/>
    </source>
</evidence>
<dbReference type="RefSeq" id="WP_160592627.1">
    <property type="nucleotide sequence ID" value="NZ_CP047895.1"/>
</dbReference>
<dbReference type="KEGG" id="schy:GVO57_07445"/>
<evidence type="ECO:0000313" key="3">
    <source>
        <dbReference type="Proteomes" id="UP000464468"/>
    </source>
</evidence>
<sequence>MVDVVKTILFKKEAVYGTDAVPTAAANAALTRNFQRTPVQTDTLERNLDVPSRGRSPTGSTNARSAFSYELELAGSGAAGTAPAWMEHLEACGMAAPTLVAGQSASLRFAAAGAALSSATAYHWRGNQQAISLGARGTYGFNFTAGAYPFLSLSFVGMLPTGQPVVEAAPAAPDFSRWRAPLEVNTANTDFTLDGYAAKLQSLTGEIGAQPAIRNLVGENYVQRGNHALTGQMVIKAPSVAERNYFATLRAGAEISCELIHGTAAGNIIELVMGFLQILAIEEQEDGDDLMYTISYGANVRAGQDDIIWRAK</sequence>